<comment type="caution">
    <text evidence="2">The sequence shown here is derived from an EMBL/GenBank/DDBJ whole genome shotgun (WGS) entry which is preliminary data.</text>
</comment>
<reference evidence="2 3" key="1">
    <citation type="submission" date="2023-07" db="EMBL/GenBank/DDBJ databases">
        <title>Sorghum-associated microbial communities from plants grown in Nebraska, USA.</title>
        <authorList>
            <person name="Schachtman D."/>
        </authorList>
    </citation>
    <scope>NUCLEOTIDE SEQUENCE [LARGE SCALE GENOMIC DNA]</scope>
    <source>
        <strain evidence="2 3">DS1307</strain>
    </source>
</reference>
<dbReference type="Proteomes" id="UP001241472">
    <property type="component" value="Unassembled WGS sequence"/>
</dbReference>
<name>A0ABT9PUQ4_9HYPH</name>
<protein>
    <submittedName>
        <fullName evidence="2">Uncharacterized protein</fullName>
    </submittedName>
</protein>
<evidence type="ECO:0000256" key="1">
    <source>
        <dbReference type="SAM" id="MobiDB-lite"/>
    </source>
</evidence>
<proteinExistence type="predicted"/>
<dbReference type="RefSeq" id="WP_306835845.1">
    <property type="nucleotide sequence ID" value="NZ_JAUSRF010000009.1"/>
</dbReference>
<sequence>MSGDFQNFDVSLFGTWCDVGEDIALMDVARGVVLEVKSADVRQAEMQAAGDMRPILNEATCELKRQFETFRDLRASAEAMLADGDEAAQKLARADIKAAIDAMSLIVRTLEKIDTLQRQFARDRQAEAERVADAGGYQEAKARFMAMIEDRANEGAYELFEEWKRDGPPDWVEERLAGRCAQPKGVAASGGGGVQEDGAGVAAIPEADHHNQLPA</sequence>
<dbReference type="EMBL" id="JAUSRF010000009">
    <property type="protein sequence ID" value="MDP9838202.1"/>
    <property type="molecule type" value="Genomic_DNA"/>
</dbReference>
<organism evidence="2 3">
    <name type="scientific">Neorhizobium huautlense</name>
    <dbReference type="NCBI Taxonomy" id="67774"/>
    <lineage>
        <taxon>Bacteria</taxon>
        <taxon>Pseudomonadati</taxon>
        <taxon>Pseudomonadota</taxon>
        <taxon>Alphaproteobacteria</taxon>
        <taxon>Hyphomicrobiales</taxon>
        <taxon>Rhizobiaceae</taxon>
        <taxon>Rhizobium/Agrobacterium group</taxon>
        <taxon>Neorhizobium</taxon>
    </lineage>
</organism>
<gene>
    <name evidence="2" type="ORF">J2T09_002969</name>
</gene>
<feature type="region of interest" description="Disordered" evidence="1">
    <location>
        <begin position="183"/>
        <end position="215"/>
    </location>
</feature>
<accession>A0ABT9PUQ4</accession>
<evidence type="ECO:0000313" key="3">
    <source>
        <dbReference type="Proteomes" id="UP001241472"/>
    </source>
</evidence>
<feature type="compositionally biased region" description="Basic and acidic residues" evidence="1">
    <location>
        <begin position="206"/>
        <end position="215"/>
    </location>
</feature>
<keyword evidence="3" id="KW-1185">Reference proteome</keyword>
<evidence type="ECO:0000313" key="2">
    <source>
        <dbReference type="EMBL" id="MDP9838202.1"/>
    </source>
</evidence>